<reference evidence="2" key="1">
    <citation type="submission" date="2021-01" db="EMBL/GenBank/DDBJ databases">
        <title>Whole genome shotgun sequence of Rugosimonospora africana NBRC 104875.</title>
        <authorList>
            <person name="Komaki H."/>
            <person name="Tamura T."/>
        </authorList>
    </citation>
    <scope>NUCLEOTIDE SEQUENCE</scope>
    <source>
        <strain evidence="2">NBRC 104875</strain>
    </source>
</reference>
<evidence type="ECO:0000256" key="1">
    <source>
        <dbReference type="SAM" id="MobiDB-lite"/>
    </source>
</evidence>
<feature type="region of interest" description="Disordered" evidence="1">
    <location>
        <begin position="546"/>
        <end position="571"/>
    </location>
</feature>
<dbReference type="RefSeq" id="WP_203920615.1">
    <property type="nucleotide sequence ID" value="NZ_BONZ01000049.1"/>
</dbReference>
<gene>
    <name evidence="2" type="ORF">Raf01_52380</name>
</gene>
<organism evidence="2 3">
    <name type="scientific">Rugosimonospora africana</name>
    <dbReference type="NCBI Taxonomy" id="556532"/>
    <lineage>
        <taxon>Bacteria</taxon>
        <taxon>Bacillati</taxon>
        <taxon>Actinomycetota</taxon>
        <taxon>Actinomycetes</taxon>
        <taxon>Micromonosporales</taxon>
        <taxon>Micromonosporaceae</taxon>
        <taxon>Rugosimonospora</taxon>
    </lineage>
</organism>
<sequence length="604" mass="62741">MADRDVTIDILGRDRTGASTRSATRNYQQLQRATKDTDTQTSKLQKRVEAWGKSALSAAKSTVTLAGKVAAFGSLIGPATTGTIAAAKGVVAFGKAAAAAAGEMAPLVAFIPSLVGSLGLLVGTTRLIGPGLARALQPVTSQFVAADGGTTKLTAHLQQLASKGVTPLAKEFVKVNLPSISKGMGDIAVAENSVVVGVAKWINSTPGQKLIRGITQDTATAAGVLAPHVTAAAIAFGNLAARASSGKFTSLSKVVGGLADKFTAWANSVSSQDISGSLDRIDTGLDRLKTGWDKVKEFGSWLAGLEPKVKAFSNTLAVVGLTVSVAAGEWPAAAAAGFTLVANNWDKAKGVLVSVGKWFDSSGLTAKFQSLYQYFKPGVVNNWKTAWADLVQAFHHNEPQIKQVIGDVGALTGAAITLTPYILNVGSGFLIAVGQVTRAVDGIVSVTLAGFGLIVNAAATSFGWIPGIGPKLKKAQADFNAFRDSVNGALAGIKDKTVTIHAIVTGNGARFIENNGSVLAVGNSNRRAFAADASWQPAVTAAQFRAQNGPDGSDQVGTSRTGGPAPTHVESNVTSNLYLDGRLVYSYTDRAINRERWRQRMKRI</sequence>
<comment type="caution">
    <text evidence="2">The sequence shown here is derived from an EMBL/GenBank/DDBJ whole genome shotgun (WGS) entry which is preliminary data.</text>
</comment>
<name>A0A8J3VSX5_9ACTN</name>
<evidence type="ECO:0000313" key="2">
    <source>
        <dbReference type="EMBL" id="GIH17066.1"/>
    </source>
</evidence>
<keyword evidence="3" id="KW-1185">Reference proteome</keyword>
<dbReference type="AlphaFoldDB" id="A0A8J3VSX5"/>
<dbReference type="EMBL" id="BONZ01000049">
    <property type="protein sequence ID" value="GIH17066.1"/>
    <property type="molecule type" value="Genomic_DNA"/>
</dbReference>
<proteinExistence type="predicted"/>
<accession>A0A8J3VSX5</accession>
<dbReference type="Proteomes" id="UP000642748">
    <property type="component" value="Unassembled WGS sequence"/>
</dbReference>
<evidence type="ECO:0000313" key="3">
    <source>
        <dbReference type="Proteomes" id="UP000642748"/>
    </source>
</evidence>
<protein>
    <submittedName>
        <fullName evidence="2">Uncharacterized protein</fullName>
    </submittedName>
</protein>